<name>A0AAP6BMA4_9ACTN</name>
<dbReference type="GeneID" id="69810941"/>
<proteinExistence type="predicted"/>
<dbReference type="RefSeq" id="WP_141655604.1">
    <property type="nucleotide sequence ID" value="NZ_BCMK01000175.1"/>
</dbReference>
<evidence type="ECO:0008006" key="6">
    <source>
        <dbReference type="Google" id="ProtNLM"/>
    </source>
</evidence>
<dbReference type="EMBL" id="JARAWP010000074">
    <property type="protein sequence ID" value="MDX3026155.1"/>
    <property type="molecule type" value="Genomic_DNA"/>
</dbReference>
<evidence type="ECO:0000256" key="1">
    <source>
        <dbReference type="SAM" id="MobiDB-lite"/>
    </source>
</evidence>
<feature type="region of interest" description="Disordered" evidence="1">
    <location>
        <begin position="30"/>
        <end position="50"/>
    </location>
</feature>
<evidence type="ECO:0000313" key="5">
    <source>
        <dbReference type="Proteomes" id="UP001282288"/>
    </source>
</evidence>
<comment type="caution">
    <text evidence="2">The sequence shown here is derived from an EMBL/GenBank/DDBJ whole genome shotgun (WGS) entry which is preliminary data.</text>
</comment>
<feature type="compositionally biased region" description="Polar residues" evidence="1">
    <location>
        <begin position="34"/>
        <end position="48"/>
    </location>
</feature>
<evidence type="ECO:0000313" key="4">
    <source>
        <dbReference type="Proteomes" id="UP001272987"/>
    </source>
</evidence>
<sequence length="194" mass="20751">MKRLYAVRWLTAVGVVGVLITGCGDLSGDASVSKPESASPSGFPSTGTDDPVLSAASDAVDRVVHPRYDDWYTSIVLDHQNRAMTIYRKTGSDMDKAVRSQVPEVKVAFKDAAMSEKDMLALTRKVLADTDYWRRQGVVITGGGPLSDGSGIEVMTQTGAHTEAMRLSEHYDSRIVVERGGATAAPGGRFTPSS</sequence>
<keyword evidence="4" id="KW-1185">Reference proteome</keyword>
<evidence type="ECO:0000313" key="3">
    <source>
        <dbReference type="EMBL" id="MDX3026155.1"/>
    </source>
</evidence>
<dbReference type="EMBL" id="JARAWC010000099">
    <property type="protein sequence ID" value="MDX2967333.1"/>
    <property type="molecule type" value="Genomic_DNA"/>
</dbReference>
<organism evidence="2 5">
    <name type="scientific">Streptomyces acidiscabies</name>
    <dbReference type="NCBI Taxonomy" id="42234"/>
    <lineage>
        <taxon>Bacteria</taxon>
        <taxon>Bacillati</taxon>
        <taxon>Actinomycetota</taxon>
        <taxon>Actinomycetes</taxon>
        <taxon>Kitasatosporales</taxon>
        <taxon>Streptomycetaceae</taxon>
        <taxon>Streptomyces</taxon>
    </lineage>
</organism>
<dbReference type="Proteomes" id="UP001282288">
    <property type="component" value="Unassembled WGS sequence"/>
</dbReference>
<dbReference type="PROSITE" id="PS51257">
    <property type="entry name" value="PROKAR_LIPOPROTEIN"/>
    <property type="match status" value="1"/>
</dbReference>
<accession>A0AAP6BMA4</accession>
<evidence type="ECO:0000313" key="2">
    <source>
        <dbReference type="EMBL" id="MDX2967333.1"/>
    </source>
</evidence>
<dbReference type="AlphaFoldDB" id="A0AAP6BMA4"/>
<protein>
    <recommendedName>
        <fullName evidence="6">Lipoprotein</fullName>
    </recommendedName>
</protein>
<reference evidence="2 4" key="1">
    <citation type="journal article" date="2023" name="Microb. Genom.">
        <title>Mesoterricola silvestris gen. nov., sp. nov., Mesoterricola sediminis sp. nov., Geothrix oryzae sp. nov., Geothrix edaphica sp. nov., Geothrix rubra sp. nov., and Geothrix limicola sp. nov., six novel members of Acidobacteriota isolated from soils.</title>
        <authorList>
            <person name="Weisberg A.J."/>
            <person name="Pearce E."/>
            <person name="Kramer C.G."/>
            <person name="Chang J.H."/>
            <person name="Clarke C.R."/>
        </authorList>
    </citation>
    <scope>NUCLEOTIDE SEQUENCE</scope>
    <source>
        <strain evidence="3 4">NB05-1H</strain>
        <strain evidence="2">NRRL_B-16521</strain>
    </source>
</reference>
<dbReference type="Proteomes" id="UP001272987">
    <property type="component" value="Unassembled WGS sequence"/>
</dbReference>
<gene>
    <name evidence="2" type="ORF">PV399_47720</name>
    <name evidence="3" type="ORF">PV666_51120</name>
</gene>